<sequence>MCLRTTMVPAVLRAGASAPSGGQLFHMQGLGNIPQTQHTPPRSSWSIFSSSSSSSSLPPPPLVPALLEGPCPSFALVSPSSSLLTGLVSFKIAFFALLFPEGLAGPLPLPEGEGPATGVVASGCTYPPSEPESESVISASLPMVNNYLVSGRLRGHKMDECMLKSHGLNRGSSTQLIIPGANDLFEQRHEVETSADILDSRFHNFLQS</sequence>
<evidence type="ECO:0000256" key="1">
    <source>
        <dbReference type="SAM" id="MobiDB-lite"/>
    </source>
</evidence>
<gene>
    <name evidence="2" type="ORF">KC19_2G133400</name>
</gene>
<reference evidence="2" key="1">
    <citation type="submission" date="2020-06" db="EMBL/GenBank/DDBJ databases">
        <title>WGS assembly of Ceratodon purpureus strain R40.</title>
        <authorList>
            <person name="Carey S.B."/>
            <person name="Jenkins J."/>
            <person name="Shu S."/>
            <person name="Lovell J.T."/>
            <person name="Sreedasyam A."/>
            <person name="Maumus F."/>
            <person name="Tiley G.P."/>
            <person name="Fernandez-Pozo N."/>
            <person name="Barry K."/>
            <person name="Chen C."/>
            <person name="Wang M."/>
            <person name="Lipzen A."/>
            <person name="Daum C."/>
            <person name="Saski C.A."/>
            <person name="Payton A.C."/>
            <person name="Mcbreen J.C."/>
            <person name="Conrad R.E."/>
            <person name="Kollar L.M."/>
            <person name="Olsson S."/>
            <person name="Huttunen S."/>
            <person name="Landis J.B."/>
            <person name="Wickett N.J."/>
            <person name="Johnson M.G."/>
            <person name="Rensing S.A."/>
            <person name="Grimwood J."/>
            <person name="Schmutz J."/>
            <person name="Mcdaniel S.F."/>
        </authorList>
    </citation>
    <scope>NUCLEOTIDE SEQUENCE</scope>
    <source>
        <strain evidence="2">R40</strain>
    </source>
</reference>
<feature type="region of interest" description="Disordered" evidence="1">
    <location>
        <begin position="26"/>
        <end position="52"/>
    </location>
</feature>
<protein>
    <submittedName>
        <fullName evidence="2">Uncharacterized protein</fullName>
    </submittedName>
</protein>
<keyword evidence="3" id="KW-1185">Reference proteome</keyword>
<accession>A0A8T0IX99</accession>
<name>A0A8T0IX99_CERPU</name>
<evidence type="ECO:0000313" key="3">
    <source>
        <dbReference type="Proteomes" id="UP000822688"/>
    </source>
</evidence>
<organism evidence="2 3">
    <name type="scientific">Ceratodon purpureus</name>
    <name type="common">Fire moss</name>
    <name type="synonym">Dicranum purpureum</name>
    <dbReference type="NCBI Taxonomy" id="3225"/>
    <lineage>
        <taxon>Eukaryota</taxon>
        <taxon>Viridiplantae</taxon>
        <taxon>Streptophyta</taxon>
        <taxon>Embryophyta</taxon>
        <taxon>Bryophyta</taxon>
        <taxon>Bryophytina</taxon>
        <taxon>Bryopsida</taxon>
        <taxon>Dicranidae</taxon>
        <taxon>Pseudoditrichales</taxon>
        <taxon>Ditrichaceae</taxon>
        <taxon>Ceratodon</taxon>
    </lineage>
</organism>
<dbReference type="Proteomes" id="UP000822688">
    <property type="component" value="Chromosome 2"/>
</dbReference>
<proteinExistence type="predicted"/>
<feature type="compositionally biased region" description="Low complexity" evidence="1">
    <location>
        <begin position="40"/>
        <end position="52"/>
    </location>
</feature>
<comment type="caution">
    <text evidence="2">The sequence shown here is derived from an EMBL/GenBank/DDBJ whole genome shotgun (WGS) entry which is preliminary data.</text>
</comment>
<dbReference type="AlphaFoldDB" id="A0A8T0IX99"/>
<evidence type="ECO:0000313" key="2">
    <source>
        <dbReference type="EMBL" id="KAG0586993.1"/>
    </source>
</evidence>
<dbReference type="EMBL" id="CM026422">
    <property type="protein sequence ID" value="KAG0586993.1"/>
    <property type="molecule type" value="Genomic_DNA"/>
</dbReference>